<feature type="chain" id="PRO_5046276829" evidence="5">
    <location>
        <begin position="26"/>
        <end position="408"/>
    </location>
</feature>
<organism evidence="7 8">
    <name type="scientific">Ideonella lacteola</name>
    <dbReference type="NCBI Taxonomy" id="2984193"/>
    <lineage>
        <taxon>Bacteria</taxon>
        <taxon>Pseudomonadati</taxon>
        <taxon>Pseudomonadota</taxon>
        <taxon>Betaproteobacteria</taxon>
        <taxon>Burkholderiales</taxon>
        <taxon>Sphaerotilaceae</taxon>
        <taxon>Ideonella</taxon>
    </lineage>
</organism>
<keyword evidence="2 3" id="KW-0326">Glycosidase</keyword>
<keyword evidence="5" id="KW-0732">Signal</keyword>
<feature type="region of interest" description="Disordered" evidence="4">
    <location>
        <begin position="36"/>
        <end position="56"/>
    </location>
</feature>
<feature type="domain" description="Glycoside hydrolase family 5" evidence="6">
    <location>
        <begin position="120"/>
        <end position="341"/>
    </location>
</feature>
<comment type="caution">
    <text evidence="7">The sequence shown here is derived from an EMBL/GenBank/DDBJ whole genome shotgun (WGS) entry which is preliminary data.</text>
</comment>
<dbReference type="InterPro" id="IPR001547">
    <property type="entry name" value="Glyco_hydro_5"/>
</dbReference>
<sequence>MKPVRRPGRWLLAAALVAWTAGGLAAPLVAEPRASDAPATAGAPARLPGGQPGGTGLLGVQPGGIGVLGVQPGGTGLLRDCKPWVPRGLSFFGRLLPAERVADPSTGAARERYQAMALPLARAIGADVVRLQIGQPFLDPQSPEYDKGYLDQVREAVSQARRAGFSVILSLQWEGRTGVKPVEMLPKASALRAWAATAPAFADDLGVAFELFNEPASPPNPGPGVWEAWRAGHQALIDMLRQRGLRQLLIVDGLRGAQRLDGAPPLRDPLGQLAYGVHPYFGEEDNSPAGWDQRFGRFAAQHPVIVTEWGHAARHCERGGADTAAQLLDYLAERRIGVVAYGADEIHSRILRWEGERPVWSSYRGRPCQGGAAGPGELIHDWFTQRARDSDKAPALSAAACERPALAR</sequence>
<reference evidence="7 8" key="1">
    <citation type="submission" date="2024-04" db="EMBL/GenBank/DDBJ databases">
        <title>Novel species of the genus Ideonella isolated from streams.</title>
        <authorList>
            <person name="Lu H."/>
        </authorList>
    </citation>
    <scope>NUCLEOTIDE SEQUENCE [LARGE SCALE GENOMIC DNA]</scope>
    <source>
        <strain evidence="7 8">DXS29W</strain>
    </source>
</reference>
<keyword evidence="1 3" id="KW-0378">Hydrolase</keyword>
<dbReference type="InterPro" id="IPR017853">
    <property type="entry name" value="GH"/>
</dbReference>
<evidence type="ECO:0000256" key="3">
    <source>
        <dbReference type="RuleBase" id="RU361153"/>
    </source>
</evidence>
<evidence type="ECO:0000256" key="5">
    <source>
        <dbReference type="SAM" id="SignalP"/>
    </source>
</evidence>
<feature type="compositionally biased region" description="Low complexity" evidence="4">
    <location>
        <begin position="36"/>
        <end position="49"/>
    </location>
</feature>
<name>A0ABU9BQZ9_9BURK</name>
<dbReference type="Gene3D" id="3.20.20.80">
    <property type="entry name" value="Glycosidases"/>
    <property type="match status" value="1"/>
</dbReference>
<comment type="similarity">
    <text evidence="3">Belongs to the glycosyl hydrolase 5 (cellulase A) family.</text>
</comment>
<evidence type="ECO:0000256" key="4">
    <source>
        <dbReference type="SAM" id="MobiDB-lite"/>
    </source>
</evidence>
<dbReference type="EMBL" id="JBBUTG010000010">
    <property type="protein sequence ID" value="MEK8032381.1"/>
    <property type="molecule type" value="Genomic_DNA"/>
</dbReference>
<keyword evidence="8" id="KW-1185">Reference proteome</keyword>
<dbReference type="PANTHER" id="PTHR34142">
    <property type="entry name" value="ENDO-BETA-1,4-GLUCANASE A"/>
    <property type="match status" value="1"/>
</dbReference>
<dbReference type="Proteomes" id="UP001371218">
    <property type="component" value="Unassembled WGS sequence"/>
</dbReference>
<dbReference type="Pfam" id="PF00150">
    <property type="entry name" value="Cellulase"/>
    <property type="match status" value="1"/>
</dbReference>
<proteinExistence type="inferred from homology"/>
<evidence type="ECO:0000256" key="2">
    <source>
        <dbReference type="ARBA" id="ARBA00023295"/>
    </source>
</evidence>
<feature type="signal peptide" evidence="5">
    <location>
        <begin position="1"/>
        <end position="25"/>
    </location>
</feature>
<accession>A0ABU9BQZ9</accession>
<evidence type="ECO:0000256" key="1">
    <source>
        <dbReference type="ARBA" id="ARBA00022801"/>
    </source>
</evidence>
<dbReference type="PANTHER" id="PTHR34142:SF1">
    <property type="entry name" value="GLYCOSIDE HYDROLASE FAMILY 5 DOMAIN-CONTAINING PROTEIN"/>
    <property type="match status" value="1"/>
</dbReference>
<gene>
    <name evidence="7" type="ORF">AACH06_16265</name>
</gene>
<dbReference type="SUPFAM" id="SSF51445">
    <property type="entry name" value="(Trans)glycosidases"/>
    <property type="match status" value="1"/>
</dbReference>
<evidence type="ECO:0000259" key="6">
    <source>
        <dbReference type="Pfam" id="PF00150"/>
    </source>
</evidence>
<protein>
    <submittedName>
        <fullName evidence="7">Cellulase family glycosylhydrolase</fullName>
    </submittedName>
</protein>
<evidence type="ECO:0000313" key="7">
    <source>
        <dbReference type="EMBL" id="MEK8032381.1"/>
    </source>
</evidence>
<evidence type="ECO:0000313" key="8">
    <source>
        <dbReference type="Proteomes" id="UP001371218"/>
    </source>
</evidence>
<dbReference type="RefSeq" id="WP_341426794.1">
    <property type="nucleotide sequence ID" value="NZ_JBBUTG010000010.1"/>
</dbReference>